<keyword evidence="5" id="KW-0539">Nucleus</keyword>
<dbReference type="EMBL" id="PJQY01000373">
    <property type="protein sequence ID" value="PQQ12037.1"/>
    <property type="molecule type" value="Genomic_DNA"/>
</dbReference>
<dbReference type="Proteomes" id="UP000250321">
    <property type="component" value="Unassembled WGS sequence"/>
</dbReference>
<keyword evidence="8" id="KW-1185">Reference proteome</keyword>
<dbReference type="InterPro" id="IPR015300">
    <property type="entry name" value="DNA-bd_pseudobarrel_sf"/>
</dbReference>
<evidence type="ECO:0000256" key="5">
    <source>
        <dbReference type="ARBA" id="ARBA00023242"/>
    </source>
</evidence>
<evidence type="ECO:0000313" key="7">
    <source>
        <dbReference type="EMBL" id="PQQ12037.1"/>
    </source>
</evidence>
<accession>A0A314Z165</accession>
<dbReference type="GO" id="GO:0003677">
    <property type="term" value="F:DNA binding"/>
    <property type="evidence" value="ECO:0007669"/>
    <property type="project" value="UniProtKB-KW"/>
</dbReference>
<dbReference type="AlphaFoldDB" id="A0A314Z165"/>
<dbReference type="CDD" id="cd10017">
    <property type="entry name" value="B3_DNA"/>
    <property type="match status" value="1"/>
</dbReference>
<dbReference type="Pfam" id="PF02362">
    <property type="entry name" value="B3"/>
    <property type="match status" value="1"/>
</dbReference>
<keyword evidence="4" id="KW-0804">Transcription</keyword>
<dbReference type="GO" id="GO:0005634">
    <property type="term" value="C:nucleus"/>
    <property type="evidence" value="ECO:0007669"/>
    <property type="project" value="UniProtKB-SubCell"/>
</dbReference>
<evidence type="ECO:0000256" key="1">
    <source>
        <dbReference type="ARBA" id="ARBA00004123"/>
    </source>
</evidence>
<comment type="subcellular location">
    <subcellularLocation>
        <location evidence="1">Nucleus</location>
    </subcellularLocation>
</comment>
<protein>
    <submittedName>
        <fullName evidence="7">B3 domain-containing protein REM5</fullName>
    </submittedName>
</protein>
<keyword evidence="2" id="KW-0805">Transcription regulation</keyword>
<gene>
    <name evidence="7" type="ORF">Pyn_39200</name>
</gene>
<evidence type="ECO:0000256" key="3">
    <source>
        <dbReference type="ARBA" id="ARBA00023125"/>
    </source>
</evidence>
<dbReference type="PROSITE" id="PS50863">
    <property type="entry name" value="B3"/>
    <property type="match status" value="1"/>
</dbReference>
<comment type="caution">
    <text evidence="7">The sequence shown here is derived from an EMBL/GenBank/DDBJ whole genome shotgun (WGS) entry which is preliminary data.</text>
</comment>
<dbReference type="InterPro" id="IPR003340">
    <property type="entry name" value="B3_DNA-bd"/>
</dbReference>
<evidence type="ECO:0000313" key="8">
    <source>
        <dbReference type="Proteomes" id="UP000250321"/>
    </source>
</evidence>
<proteinExistence type="predicted"/>
<feature type="domain" description="TF-B3" evidence="6">
    <location>
        <begin position="66"/>
        <end position="151"/>
    </location>
</feature>
<keyword evidence="3" id="KW-0238">DNA-binding</keyword>
<sequence>MDNKLKCPLERPAFRMLLVAYTTCIYQELQWTKTWQMYYERPYWKMFGPWNWNRDGMACSSIRVGLLIPKSIAVTEGLMSSEGILIKETIMLQDRTGRSWLVQLDVTSDGRLVMTRGWKTCRDTNQISHGDTIIFEFVKQGVMLLHIFRVRGEGNSPSVEVLSGVLPRKSSKNPRAS</sequence>
<evidence type="ECO:0000259" key="6">
    <source>
        <dbReference type="PROSITE" id="PS50863"/>
    </source>
</evidence>
<evidence type="ECO:0000256" key="2">
    <source>
        <dbReference type="ARBA" id="ARBA00023015"/>
    </source>
</evidence>
<dbReference type="OrthoDB" id="912105at2759"/>
<dbReference type="SUPFAM" id="SSF101936">
    <property type="entry name" value="DNA-binding pseudobarrel domain"/>
    <property type="match status" value="1"/>
</dbReference>
<organism evidence="7 8">
    <name type="scientific">Prunus yedoensis var. nudiflora</name>
    <dbReference type="NCBI Taxonomy" id="2094558"/>
    <lineage>
        <taxon>Eukaryota</taxon>
        <taxon>Viridiplantae</taxon>
        <taxon>Streptophyta</taxon>
        <taxon>Embryophyta</taxon>
        <taxon>Tracheophyta</taxon>
        <taxon>Spermatophyta</taxon>
        <taxon>Magnoliopsida</taxon>
        <taxon>eudicotyledons</taxon>
        <taxon>Gunneridae</taxon>
        <taxon>Pentapetalae</taxon>
        <taxon>rosids</taxon>
        <taxon>fabids</taxon>
        <taxon>Rosales</taxon>
        <taxon>Rosaceae</taxon>
        <taxon>Amygdaloideae</taxon>
        <taxon>Amygdaleae</taxon>
        <taxon>Prunus</taxon>
    </lineage>
</organism>
<name>A0A314Z165_PRUYE</name>
<evidence type="ECO:0000256" key="4">
    <source>
        <dbReference type="ARBA" id="ARBA00023163"/>
    </source>
</evidence>
<dbReference type="Gene3D" id="2.40.330.10">
    <property type="entry name" value="DNA-binding pseudobarrel domain"/>
    <property type="match status" value="1"/>
</dbReference>
<dbReference type="SMART" id="SM01019">
    <property type="entry name" value="B3"/>
    <property type="match status" value="1"/>
</dbReference>
<reference evidence="7 8" key="1">
    <citation type="submission" date="2018-02" db="EMBL/GenBank/DDBJ databases">
        <title>Draft genome of wild Prunus yedoensis var. nudiflora.</title>
        <authorList>
            <person name="Baek S."/>
            <person name="Kim J.-H."/>
            <person name="Choi K."/>
            <person name="Kim G.-B."/>
            <person name="Cho A."/>
            <person name="Jang H."/>
            <person name="Shin C.-H."/>
            <person name="Yu H.-J."/>
            <person name="Mun J.-H."/>
        </authorList>
    </citation>
    <scope>NUCLEOTIDE SEQUENCE [LARGE SCALE GENOMIC DNA]</scope>
    <source>
        <strain evidence="8">cv. Jeju island</strain>
        <tissue evidence="7">Leaf</tissue>
    </source>
</reference>